<dbReference type="HOGENOM" id="CLU_3058868_0_0_0"/>
<proteinExistence type="predicted"/>
<reference evidence="1" key="1">
    <citation type="journal article" date="2015" name="PeerJ">
        <title>First genomic representation of candidate bacterial phylum KSB3 points to enhanced environmental sensing as a trigger of wastewater bulking.</title>
        <authorList>
            <person name="Sekiguchi Y."/>
            <person name="Ohashi A."/>
            <person name="Parks D.H."/>
            <person name="Yamauchi T."/>
            <person name="Tyson G.W."/>
            <person name="Hugenholtz P."/>
        </authorList>
    </citation>
    <scope>NUCLEOTIDE SEQUENCE [LARGE SCALE GENOMIC DNA]</scope>
</reference>
<keyword evidence="2" id="KW-1185">Reference proteome</keyword>
<dbReference type="EMBL" id="DF820460">
    <property type="protein sequence ID" value="GAK53713.1"/>
    <property type="molecule type" value="Genomic_DNA"/>
</dbReference>
<name>A0A081BQN2_9BACT</name>
<evidence type="ECO:0000313" key="2">
    <source>
        <dbReference type="Proteomes" id="UP000030700"/>
    </source>
</evidence>
<sequence length="53" mass="6254">MFPTRLFPSSLAVEKTSDIYECSRKNTGENRFLLTPPFGFPIWPFRHTLDVHR</sequence>
<dbReference type="STRING" id="1499966.U14_04986"/>
<evidence type="ECO:0000313" key="1">
    <source>
        <dbReference type="EMBL" id="GAK53713.1"/>
    </source>
</evidence>
<organism evidence="1">
    <name type="scientific">Candidatus Moduliflexus flocculans</name>
    <dbReference type="NCBI Taxonomy" id="1499966"/>
    <lineage>
        <taxon>Bacteria</taxon>
        <taxon>Candidatus Moduliflexota</taxon>
        <taxon>Candidatus Moduliflexia</taxon>
        <taxon>Candidatus Moduliflexales</taxon>
        <taxon>Candidatus Moduliflexaceae</taxon>
    </lineage>
</organism>
<protein>
    <submittedName>
        <fullName evidence="1">Uncharacterized protein</fullName>
    </submittedName>
</protein>
<dbReference type="Proteomes" id="UP000030700">
    <property type="component" value="Unassembled WGS sequence"/>
</dbReference>
<dbReference type="AlphaFoldDB" id="A0A081BQN2"/>
<gene>
    <name evidence="1" type="ORF">U14_04986</name>
</gene>
<accession>A0A081BQN2</accession>